<gene>
    <name evidence="1" type="ORF">SGA01_27340</name>
</gene>
<organism evidence="1 2">
    <name type="scientific">Streptomyces gardneri</name>
    <dbReference type="NCBI Taxonomy" id="66892"/>
    <lineage>
        <taxon>Bacteria</taxon>
        <taxon>Bacillati</taxon>
        <taxon>Actinomycetota</taxon>
        <taxon>Actinomycetes</taxon>
        <taxon>Kitasatosporales</taxon>
        <taxon>Streptomycetaceae</taxon>
        <taxon>Streptomyces</taxon>
    </lineage>
</organism>
<protein>
    <submittedName>
        <fullName evidence="1">Uncharacterized protein</fullName>
    </submittedName>
</protein>
<evidence type="ECO:0000313" key="2">
    <source>
        <dbReference type="Proteomes" id="UP000315226"/>
    </source>
</evidence>
<dbReference type="Proteomes" id="UP000315226">
    <property type="component" value="Unassembled WGS sequence"/>
</dbReference>
<name>A0A4Y3RID1_9ACTN</name>
<dbReference type="EMBL" id="BJMN01000015">
    <property type="protein sequence ID" value="GEB57129.1"/>
    <property type="molecule type" value="Genomic_DNA"/>
</dbReference>
<proteinExistence type="predicted"/>
<dbReference type="AlphaFoldDB" id="A0A4Y3RID1"/>
<reference evidence="1 2" key="1">
    <citation type="submission" date="2019-06" db="EMBL/GenBank/DDBJ databases">
        <title>Whole genome shotgun sequence of Streptomyces gardneri NBRC 12865.</title>
        <authorList>
            <person name="Hosoyama A."/>
            <person name="Uohara A."/>
            <person name="Ohji S."/>
            <person name="Ichikawa N."/>
        </authorList>
    </citation>
    <scope>NUCLEOTIDE SEQUENCE [LARGE SCALE GENOMIC DNA]</scope>
    <source>
        <strain evidence="1 2">NBRC 12865</strain>
    </source>
</reference>
<sequence>MVLVMQTDELFWGALVFEGIDEVEVEAVTAAFGTVEAGARHAQDQPDRVRS</sequence>
<keyword evidence="2" id="KW-1185">Reference proteome</keyword>
<comment type="caution">
    <text evidence="1">The sequence shown here is derived from an EMBL/GenBank/DDBJ whole genome shotgun (WGS) entry which is preliminary data.</text>
</comment>
<accession>A0A4Y3RID1</accession>
<evidence type="ECO:0000313" key="1">
    <source>
        <dbReference type="EMBL" id="GEB57129.1"/>
    </source>
</evidence>